<evidence type="ECO:0000256" key="1">
    <source>
        <dbReference type="ARBA" id="ARBA00006568"/>
    </source>
</evidence>
<evidence type="ECO:0000313" key="6">
    <source>
        <dbReference type="RefSeq" id="XP_038976788.1"/>
    </source>
</evidence>
<sequence length="302" mass="33025">MASREDATNMLGPWGGSGGTAWSFEKAQAITKIKICVGDVINSITFQYMDGETARWSPRYGGAGGTPVEIELGPAEFILSIKGYYGAYAGMTIIYSLTFVTTVREYGPYGREHGTQFYVPKGTGWINSFHGRSGDLLDAIGVYRKTSFECGVVKVGPWGELRPQNLRDIEGTPTQLTKIIIRYSGCIESIKFQYVADGVTKWSRTWGSENGSTAEIDLGTNHYLTAISGYYGIFHGNRGNYYGYTVIRSLTFVSTMGTHGPYGPKAGTAFSFPVKVGKVVAFFGRAGQWLDALGFYLKPNLV</sequence>
<dbReference type="OrthoDB" id="581739at2759"/>
<accession>A0A8B8ZYW9</accession>
<name>A0A8B8ZYW9_PHODC</name>
<reference evidence="4" key="1">
    <citation type="journal article" date="2019" name="Nat. Commun.">
        <title>Genome-wide association mapping of date palm fruit traits.</title>
        <authorList>
            <person name="Hazzouri K.M."/>
            <person name="Gros-Balthazard M."/>
            <person name="Flowers J.M."/>
            <person name="Copetti D."/>
            <person name="Lemansour A."/>
            <person name="Lebrun M."/>
            <person name="Masmoudi K."/>
            <person name="Ferrand S."/>
            <person name="Dhar M.I."/>
            <person name="Fresquez Z.A."/>
            <person name="Rosas U."/>
            <person name="Zhang J."/>
            <person name="Talag J."/>
            <person name="Lee S."/>
            <person name="Kudrna D."/>
            <person name="Powell R.F."/>
            <person name="Leitch I.J."/>
            <person name="Krueger R.R."/>
            <person name="Wing R.A."/>
            <person name="Amiri K.M.A."/>
            <person name="Purugganan M.D."/>
        </authorList>
    </citation>
    <scope>NUCLEOTIDE SEQUENCE [LARGE SCALE GENOMIC DNA]</scope>
    <source>
        <strain evidence="4">cv. Khalas</strain>
    </source>
</reference>
<dbReference type="Proteomes" id="UP000228380">
    <property type="component" value="Chromosome 1"/>
</dbReference>
<dbReference type="CDD" id="cd09612">
    <property type="entry name" value="Jacalin"/>
    <property type="match status" value="2"/>
</dbReference>
<reference evidence="5 6" key="2">
    <citation type="submission" date="2025-04" db="UniProtKB">
        <authorList>
            <consortium name="RefSeq"/>
        </authorList>
    </citation>
    <scope>IDENTIFICATION</scope>
    <source>
        <tissue evidence="5 6">Young leaves</tissue>
    </source>
</reference>
<organism evidence="4 5">
    <name type="scientific">Phoenix dactylifera</name>
    <name type="common">Date palm</name>
    <dbReference type="NCBI Taxonomy" id="42345"/>
    <lineage>
        <taxon>Eukaryota</taxon>
        <taxon>Viridiplantae</taxon>
        <taxon>Streptophyta</taxon>
        <taxon>Embryophyta</taxon>
        <taxon>Tracheophyta</taxon>
        <taxon>Spermatophyta</taxon>
        <taxon>Magnoliopsida</taxon>
        <taxon>Liliopsida</taxon>
        <taxon>Arecaceae</taxon>
        <taxon>Coryphoideae</taxon>
        <taxon>Phoeniceae</taxon>
        <taxon>Phoenix</taxon>
    </lineage>
</organism>
<dbReference type="RefSeq" id="XP_038976748.1">
    <property type="nucleotide sequence ID" value="XM_039120820.1"/>
</dbReference>
<feature type="domain" description="Jacalin-type lectin" evidence="3">
    <location>
        <begin position="152"/>
        <end position="299"/>
    </location>
</feature>
<dbReference type="GeneID" id="103698094"/>
<proteinExistence type="inferred from homology"/>
<dbReference type="PANTHER" id="PTHR46506">
    <property type="entry name" value="OS05G0143600 PROTEIN"/>
    <property type="match status" value="1"/>
</dbReference>
<feature type="domain" description="Jacalin-type lectin" evidence="3">
    <location>
        <begin position="8"/>
        <end position="146"/>
    </location>
</feature>
<evidence type="ECO:0000256" key="2">
    <source>
        <dbReference type="ARBA" id="ARBA00022734"/>
    </source>
</evidence>
<dbReference type="SMART" id="SM00915">
    <property type="entry name" value="Jacalin"/>
    <property type="match status" value="2"/>
</dbReference>
<dbReference type="RefSeq" id="XP_038976788.1">
    <property type="nucleotide sequence ID" value="XM_039120860.1"/>
</dbReference>
<evidence type="ECO:0000313" key="5">
    <source>
        <dbReference type="RefSeq" id="XP_038976748.1"/>
    </source>
</evidence>
<dbReference type="Pfam" id="PF01419">
    <property type="entry name" value="Jacalin"/>
    <property type="match status" value="2"/>
</dbReference>
<evidence type="ECO:0000259" key="3">
    <source>
        <dbReference type="PROSITE" id="PS51752"/>
    </source>
</evidence>
<dbReference type="InterPro" id="IPR001229">
    <property type="entry name" value="Jacalin-like_lectin_dom"/>
</dbReference>
<dbReference type="SUPFAM" id="SSF51101">
    <property type="entry name" value="Mannose-binding lectins"/>
    <property type="match status" value="2"/>
</dbReference>
<dbReference type="Gene3D" id="2.100.10.30">
    <property type="entry name" value="Jacalin-like lectin domain"/>
    <property type="match status" value="2"/>
</dbReference>
<protein>
    <submittedName>
        <fullName evidence="5">Mannose/glucose-specific lectin-like isoform X1</fullName>
    </submittedName>
    <submittedName>
        <fullName evidence="6">Mannose/glucose-specific lectin-like isoform X2</fullName>
    </submittedName>
</protein>
<dbReference type="FunFam" id="2.100.10.30:FF:000001">
    <property type="entry name" value="Jacalin-related lectin 33"/>
    <property type="match status" value="1"/>
</dbReference>
<dbReference type="InterPro" id="IPR033734">
    <property type="entry name" value="Jacalin-like_lectin_dom_plant"/>
</dbReference>
<keyword evidence="4" id="KW-1185">Reference proteome</keyword>
<evidence type="ECO:0000313" key="4">
    <source>
        <dbReference type="Proteomes" id="UP000228380"/>
    </source>
</evidence>
<dbReference type="AlphaFoldDB" id="A0A8B8ZYW9"/>
<comment type="similarity">
    <text evidence="1">Belongs to the jacalin lectin family.</text>
</comment>
<keyword evidence="2" id="KW-0430">Lectin</keyword>
<dbReference type="PROSITE" id="PS51752">
    <property type="entry name" value="JACALIN_LECTIN"/>
    <property type="match status" value="2"/>
</dbReference>
<gene>
    <name evidence="5 6" type="primary">LOC103698094</name>
</gene>
<dbReference type="InterPro" id="IPR036404">
    <property type="entry name" value="Jacalin-like_lectin_dom_sf"/>
</dbReference>
<dbReference type="KEGG" id="pda:103698094"/>
<dbReference type="GO" id="GO:0030246">
    <property type="term" value="F:carbohydrate binding"/>
    <property type="evidence" value="ECO:0007669"/>
    <property type="project" value="UniProtKB-KW"/>
</dbReference>